<dbReference type="GO" id="GO:0000160">
    <property type="term" value="P:phosphorelay signal transduction system"/>
    <property type="evidence" value="ECO:0007669"/>
    <property type="project" value="UniProtKB-KW"/>
</dbReference>
<dbReference type="Gene3D" id="3.40.50.2300">
    <property type="match status" value="1"/>
</dbReference>
<comment type="caution">
    <text evidence="4">The sequence shown here is derived from an EMBL/GenBank/DDBJ whole genome shotgun (WGS) entry which is preliminary data.</text>
</comment>
<dbReference type="InterPro" id="IPR050595">
    <property type="entry name" value="Bact_response_regulator"/>
</dbReference>
<feature type="domain" description="Response regulatory" evidence="3">
    <location>
        <begin position="2"/>
        <end position="122"/>
    </location>
</feature>
<sequence length="246" mass="27668">MRILIAEDDKISRDLLRLILASEQRHTLLEASDGEEALRMLRDPASGRIDLCILDIMMPRMDGLSLVEQMRQVEALKSMRVILCTALSDRAKVQRAVQLGVLHYIVKPYVRNLILEKTRMVESELAAEESLESQNAVCERLGIDSETCNRLFRDFLDELRPWVAYARTCDYARDHEELAITVNGFRGTALTLGAAGLARALGDIEPFLSTPPDDKAREAVSLGFNAIETEVKMILGLAKERLRQEA</sequence>
<dbReference type="InterPro" id="IPR011006">
    <property type="entry name" value="CheY-like_superfamily"/>
</dbReference>
<dbReference type="SUPFAM" id="SSF52172">
    <property type="entry name" value="CheY-like"/>
    <property type="match status" value="1"/>
</dbReference>
<dbReference type="EMBL" id="MLJW01000060">
    <property type="protein sequence ID" value="OIR04098.1"/>
    <property type="molecule type" value="Genomic_DNA"/>
</dbReference>
<dbReference type="SUPFAM" id="SSF47226">
    <property type="entry name" value="Histidine-containing phosphotransfer domain, HPT domain"/>
    <property type="match status" value="1"/>
</dbReference>
<proteinExistence type="predicted"/>
<dbReference type="AlphaFoldDB" id="A0A1J5S7K8"/>
<accession>A0A1J5S7K8</accession>
<evidence type="ECO:0000256" key="1">
    <source>
        <dbReference type="ARBA" id="ARBA00022553"/>
    </source>
</evidence>
<keyword evidence="1" id="KW-0597">Phosphoprotein</keyword>
<dbReference type="CDD" id="cd00156">
    <property type="entry name" value="REC"/>
    <property type="match status" value="1"/>
</dbReference>
<reference evidence="4" key="1">
    <citation type="submission" date="2016-10" db="EMBL/GenBank/DDBJ databases">
        <title>Sequence of Gallionella enrichment culture.</title>
        <authorList>
            <person name="Poehlein A."/>
            <person name="Muehling M."/>
            <person name="Daniel R."/>
        </authorList>
    </citation>
    <scope>NUCLEOTIDE SEQUENCE</scope>
</reference>
<name>A0A1J5S7K8_9ZZZZ</name>
<organism evidence="4">
    <name type="scientific">mine drainage metagenome</name>
    <dbReference type="NCBI Taxonomy" id="410659"/>
    <lineage>
        <taxon>unclassified sequences</taxon>
        <taxon>metagenomes</taxon>
        <taxon>ecological metagenomes</taxon>
    </lineage>
</organism>
<dbReference type="SMART" id="SM00448">
    <property type="entry name" value="REC"/>
    <property type="match status" value="1"/>
</dbReference>
<evidence type="ECO:0000259" key="3">
    <source>
        <dbReference type="PROSITE" id="PS50110"/>
    </source>
</evidence>
<dbReference type="Pfam" id="PF00072">
    <property type="entry name" value="Response_reg"/>
    <property type="match status" value="1"/>
</dbReference>
<keyword evidence="2" id="KW-0902">Two-component regulatory system</keyword>
<gene>
    <name evidence="4" type="primary">cheY_10</name>
    <name evidence="4" type="ORF">GALL_138290</name>
</gene>
<dbReference type="PANTHER" id="PTHR44591:SF14">
    <property type="entry name" value="PROTEIN PILG"/>
    <property type="match status" value="1"/>
</dbReference>
<dbReference type="InterPro" id="IPR001789">
    <property type="entry name" value="Sig_transdc_resp-reg_receiver"/>
</dbReference>
<dbReference type="PROSITE" id="PS50110">
    <property type="entry name" value="RESPONSE_REGULATORY"/>
    <property type="match status" value="1"/>
</dbReference>
<dbReference type="PANTHER" id="PTHR44591">
    <property type="entry name" value="STRESS RESPONSE REGULATOR PROTEIN 1"/>
    <property type="match status" value="1"/>
</dbReference>
<evidence type="ECO:0000256" key="2">
    <source>
        <dbReference type="ARBA" id="ARBA00023012"/>
    </source>
</evidence>
<dbReference type="InterPro" id="IPR036641">
    <property type="entry name" value="HPT_dom_sf"/>
</dbReference>
<evidence type="ECO:0000313" key="4">
    <source>
        <dbReference type="EMBL" id="OIR04098.1"/>
    </source>
</evidence>
<protein>
    <submittedName>
        <fullName evidence="4">Chemotaxis protein CheY</fullName>
    </submittedName>
</protein>